<dbReference type="STRING" id="858893.H6BZJ6"/>
<accession>H6BZJ6</accession>
<keyword evidence="1" id="KW-0677">Repeat</keyword>
<dbReference type="eggNOG" id="ENOG502SK87">
    <property type="taxonomic scope" value="Eukaryota"/>
</dbReference>
<dbReference type="OMA" id="CEWITTH"/>
<dbReference type="PANTHER" id="PTHR10039:SF14">
    <property type="entry name" value="NACHT DOMAIN-CONTAINING PROTEIN"/>
    <property type="match status" value="1"/>
</dbReference>
<dbReference type="GeneID" id="20309748"/>
<proteinExistence type="predicted"/>
<dbReference type="VEuPathDB" id="FungiDB:HMPREF1120_05109"/>
<organism evidence="5 6">
    <name type="scientific">Exophiala dermatitidis (strain ATCC 34100 / CBS 525.76 / NIH/UT8656)</name>
    <name type="common">Black yeast</name>
    <name type="synonym">Wangiella dermatitidis</name>
    <dbReference type="NCBI Taxonomy" id="858893"/>
    <lineage>
        <taxon>Eukaryota</taxon>
        <taxon>Fungi</taxon>
        <taxon>Dikarya</taxon>
        <taxon>Ascomycota</taxon>
        <taxon>Pezizomycotina</taxon>
        <taxon>Eurotiomycetes</taxon>
        <taxon>Chaetothyriomycetidae</taxon>
        <taxon>Chaetothyriales</taxon>
        <taxon>Herpotrichiellaceae</taxon>
        <taxon>Exophiala</taxon>
    </lineage>
</organism>
<feature type="region of interest" description="Disordered" evidence="2">
    <location>
        <begin position="62"/>
        <end position="83"/>
    </location>
</feature>
<dbReference type="InParanoid" id="H6BZJ6"/>
<dbReference type="EMBL" id="JH226133">
    <property type="protein sequence ID" value="EHY57059.1"/>
    <property type="molecule type" value="Genomic_DNA"/>
</dbReference>
<evidence type="ECO:0000256" key="2">
    <source>
        <dbReference type="SAM" id="MobiDB-lite"/>
    </source>
</evidence>
<dbReference type="InterPro" id="IPR056125">
    <property type="entry name" value="DUF7708"/>
</dbReference>
<dbReference type="Pfam" id="PF24883">
    <property type="entry name" value="NPHP3_N"/>
    <property type="match status" value="1"/>
</dbReference>
<evidence type="ECO:0000259" key="4">
    <source>
        <dbReference type="Pfam" id="PF24883"/>
    </source>
</evidence>
<feature type="region of interest" description="Disordered" evidence="2">
    <location>
        <begin position="1278"/>
        <end position="1313"/>
    </location>
</feature>
<evidence type="ECO:0000313" key="5">
    <source>
        <dbReference type="EMBL" id="EHY57059.1"/>
    </source>
</evidence>
<evidence type="ECO:0000256" key="1">
    <source>
        <dbReference type="ARBA" id="ARBA00022737"/>
    </source>
</evidence>
<sequence>MMVYRLRRPIATRHGWFSSCVYEVQRPVVCPLRPDDFWRLVRLVYQSVPKTEKKMSATLLRSPADGGSCEQQLEPPFQIPEGKPSETVSQAVVADKPTPATASAVPDPSKLVKDGSPSDAVHARCWSQAVKIFNEKLTKDPGKRIDLSSATSSGQHPSCTLDEILHETHRARDKFNQNYGPFRRRFDNILMAFNQYAASIDVMIQQSPHTTALVWGSIRAVIGLVVTEIEVNESVIETLATIAPNIGRWMKYLQLFPTETLLFDAISTASAHVLNYLVRARLLLEKSRRARIATASFKPIKGKLEAIVRQVEGHGLIVEREYAATAVRGQVQAIKAQAKGREDIEKEAIKQEQFRLESQDLYRRIKAGLNLQEETLELNRNMYRFMQELSLAEAERHQEELTRMWVEKILDWLSPEPCPIPAVKRAASTCSWIFDSQQYQVWTANHFSQLLWIYGIPGCGKTMLAQFLAEQSPTPITITHFFRSSLSTNLASVIPLVSSLLSQLLKQPSITSSSDFPRHVQEIIPMFDHYKTPHDCPFIRLWAILETLLPQLPAFTLIVDALDECQGVDDNDDLLKCLHGLSELPNARTIVLSRYHSKFEEPFSNAIRIPVTPDVVSADIERFVEEEVDRQPLLQGIKEKLLQRIDSDCQGMFLWARMMIDCLARAKTHNAQERALSSFPLGLDNVYEKLLADTARTLEASELALRREIFLIVVAAARPLSLTELSHFVAYKAQTSSLDEKDLFLDPFEAIQQLCWPLVRVANGHVEMVHMSVKDFLTRSAPKNASLKISLSEGNEYLAKKTLAKLNEIQYREPTLLARFIRKHAHPDGYGAEELDIERGPHTDVLYKYACQHWQMHICQVDEPGDFIVRHLGNFMTSNQFVCWAEVFYALNSADDMSILMRPQSALRSWVTLLPPRLRSQIPLQQFCVGPYHKVAESFRTFDDKLLPYLALKRLGEFCNLSGRVDESYGTRHTVAAGLTEMLGANHPLTLQARSVAAIEAYAQGDHKNSYDLLLDISKRQLEILGPERPDSFLSLQYAAVVAFIMTRFQESAENQARAQAGLWRTLGPLAAEVLKGQMFRGWAMEALGQFSEAIDLYGDIYKIWTSTLTIENSKSTYVQCSLAAALRKRGRGSDLDRARVLLEENIHVRQRLFGTEAAIVADSILQLALTYRTLGKLDDARGFLSLVDAPWVTDKSFERKCEIGYMKALLALDEEDKDEAVSHMEGLLHESTELGRDSNNRTLMWLRLTLADLLRKRNEPDAASSLFSDLVKKVRVPSTSTPPAEMEGMQQHEEDESSTPGLSPADSLTGEPEPAAQLRLAETILWHLRRLESAEAKALMHTHQLEWTREMDLWVNDEGPQVDLGYIKDYCHYDGR</sequence>
<dbReference type="Pfam" id="PF24809">
    <property type="entry name" value="DUF7708"/>
    <property type="match status" value="1"/>
</dbReference>
<dbReference type="PANTHER" id="PTHR10039">
    <property type="entry name" value="AMELOGENIN"/>
    <property type="match status" value="1"/>
</dbReference>
<protein>
    <submittedName>
        <fullName evidence="5">Uncharacterized protein</fullName>
    </submittedName>
</protein>
<dbReference type="InterPro" id="IPR056884">
    <property type="entry name" value="NPHP3-like_N"/>
</dbReference>
<keyword evidence="6" id="KW-1185">Reference proteome</keyword>
<dbReference type="SUPFAM" id="SSF52540">
    <property type="entry name" value="P-loop containing nucleoside triphosphate hydrolases"/>
    <property type="match status" value="1"/>
</dbReference>
<evidence type="ECO:0000313" key="6">
    <source>
        <dbReference type="Proteomes" id="UP000007304"/>
    </source>
</evidence>
<dbReference type="RefSeq" id="XP_009157520.1">
    <property type="nucleotide sequence ID" value="XM_009159272.1"/>
</dbReference>
<dbReference type="SUPFAM" id="SSF48452">
    <property type="entry name" value="TPR-like"/>
    <property type="match status" value="1"/>
</dbReference>
<feature type="domain" description="Nephrocystin 3-like N-terminal" evidence="4">
    <location>
        <begin position="429"/>
        <end position="594"/>
    </location>
</feature>
<name>H6BZJ6_EXODN</name>
<dbReference type="HOGENOM" id="CLU_008416_0_0_1"/>
<gene>
    <name evidence="5" type="ORF">HMPREF1120_05109</name>
</gene>
<dbReference type="Gene3D" id="1.25.40.10">
    <property type="entry name" value="Tetratricopeptide repeat domain"/>
    <property type="match status" value="2"/>
</dbReference>
<feature type="domain" description="DUF7708" evidence="3">
    <location>
        <begin position="193"/>
        <end position="318"/>
    </location>
</feature>
<dbReference type="Gene3D" id="3.40.50.300">
    <property type="entry name" value="P-loop containing nucleotide triphosphate hydrolases"/>
    <property type="match status" value="1"/>
</dbReference>
<evidence type="ECO:0000259" key="3">
    <source>
        <dbReference type="Pfam" id="PF24809"/>
    </source>
</evidence>
<dbReference type="InterPro" id="IPR011990">
    <property type="entry name" value="TPR-like_helical_dom_sf"/>
</dbReference>
<reference evidence="5" key="1">
    <citation type="submission" date="2011-07" db="EMBL/GenBank/DDBJ databases">
        <title>The Genome Sequence of Exophiala (Wangiella) dermatitidis NIH/UT8656.</title>
        <authorList>
            <consortium name="The Broad Institute Genome Sequencing Platform"/>
            <person name="Cuomo C."/>
            <person name="Wang Z."/>
            <person name="Hunicke-Smith S."/>
            <person name="Szanislo P.J."/>
            <person name="Earl A."/>
            <person name="Young S.K."/>
            <person name="Zeng Q."/>
            <person name="Gargeya S."/>
            <person name="Fitzgerald M."/>
            <person name="Haas B."/>
            <person name="Abouelleil A."/>
            <person name="Alvarado L."/>
            <person name="Arachchi H.M."/>
            <person name="Berlin A."/>
            <person name="Brown A."/>
            <person name="Chapman S.B."/>
            <person name="Chen Z."/>
            <person name="Dunbar C."/>
            <person name="Freedman E."/>
            <person name="Gearin G."/>
            <person name="Gellesch M."/>
            <person name="Goldberg J."/>
            <person name="Griggs A."/>
            <person name="Gujja S."/>
            <person name="Heiman D."/>
            <person name="Howarth C."/>
            <person name="Larson L."/>
            <person name="Lui A."/>
            <person name="MacDonald P.J.P."/>
            <person name="Montmayeur A."/>
            <person name="Murphy C."/>
            <person name="Neiman D."/>
            <person name="Pearson M."/>
            <person name="Priest M."/>
            <person name="Roberts A."/>
            <person name="Saif S."/>
            <person name="Shea T."/>
            <person name="Shenoy N."/>
            <person name="Sisk P."/>
            <person name="Stolte C."/>
            <person name="Sykes S."/>
            <person name="Wortman J."/>
            <person name="Nusbaum C."/>
            <person name="Birren B."/>
        </authorList>
    </citation>
    <scope>NUCLEOTIDE SEQUENCE</scope>
    <source>
        <strain evidence="5">NIH/UT8656</strain>
    </source>
</reference>
<dbReference type="Proteomes" id="UP000007304">
    <property type="component" value="Unassembled WGS sequence"/>
</dbReference>
<dbReference type="InterPro" id="IPR027417">
    <property type="entry name" value="P-loop_NTPase"/>
</dbReference>